<comment type="caution">
    <text evidence="2">The sequence shown here is derived from an EMBL/GenBank/DDBJ whole genome shotgun (WGS) entry which is preliminary data.</text>
</comment>
<dbReference type="Pfam" id="PF01494">
    <property type="entry name" value="FAD_binding_3"/>
    <property type="match status" value="1"/>
</dbReference>
<accession>A0AAD8KHF5</accession>
<gene>
    <name evidence="2" type="ORF">QVD17_22020</name>
</gene>
<evidence type="ECO:0000259" key="1">
    <source>
        <dbReference type="Pfam" id="PF01494"/>
    </source>
</evidence>
<dbReference type="InterPro" id="IPR036188">
    <property type="entry name" value="FAD/NAD-bd_sf"/>
</dbReference>
<dbReference type="EMBL" id="JAUHHV010000006">
    <property type="protein sequence ID" value="KAK1420432.1"/>
    <property type="molecule type" value="Genomic_DNA"/>
</dbReference>
<dbReference type="Gene3D" id="3.50.50.60">
    <property type="entry name" value="FAD/NAD(P)-binding domain"/>
    <property type="match status" value="1"/>
</dbReference>
<dbReference type="SUPFAM" id="SSF51905">
    <property type="entry name" value="FAD/NAD(P)-binding domain"/>
    <property type="match status" value="1"/>
</dbReference>
<proteinExistence type="predicted"/>
<reference evidence="2" key="1">
    <citation type="journal article" date="2023" name="bioRxiv">
        <title>Improved chromosome-level genome assembly for marigold (Tagetes erecta).</title>
        <authorList>
            <person name="Jiang F."/>
            <person name="Yuan L."/>
            <person name="Wang S."/>
            <person name="Wang H."/>
            <person name="Xu D."/>
            <person name="Wang A."/>
            <person name="Fan W."/>
        </authorList>
    </citation>
    <scope>NUCLEOTIDE SEQUENCE</scope>
    <source>
        <strain evidence="2">WSJ</strain>
        <tissue evidence="2">Leaf</tissue>
    </source>
</reference>
<keyword evidence="3" id="KW-1185">Reference proteome</keyword>
<dbReference type="GO" id="GO:0071949">
    <property type="term" value="F:FAD binding"/>
    <property type="evidence" value="ECO:0007669"/>
    <property type="project" value="InterPro"/>
</dbReference>
<organism evidence="2 3">
    <name type="scientific">Tagetes erecta</name>
    <name type="common">African marigold</name>
    <dbReference type="NCBI Taxonomy" id="13708"/>
    <lineage>
        <taxon>Eukaryota</taxon>
        <taxon>Viridiplantae</taxon>
        <taxon>Streptophyta</taxon>
        <taxon>Embryophyta</taxon>
        <taxon>Tracheophyta</taxon>
        <taxon>Spermatophyta</taxon>
        <taxon>Magnoliopsida</taxon>
        <taxon>eudicotyledons</taxon>
        <taxon>Gunneridae</taxon>
        <taxon>Pentapetalae</taxon>
        <taxon>asterids</taxon>
        <taxon>campanulids</taxon>
        <taxon>Asterales</taxon>
        <taxon>Asteraceae</taxon>
        <taxon>Asteroideae</taxon>
        <taxon>Heliantheae alliance</taxon>
        <taxon>Tageteae</taxon>
        <taxon>Tagetes</taxon>
    </lineage>
</organism>
<evidence type="ECO:0000313" key="3">
    <source>
        <dbReference type="Proteomes" id="UP001229421"/>
    </source>
</evidence>
<name>A0AAD8KHF5_TARER</name>
<dbReference type="InterPro" id="IPR053212">
    <property type="entry name" value="DHP_3-monooxygenase"/>
</dbReference>
<protein>
    <recommendedName>
        <fullName evidence="1">FAD-binding domain-containing protein</fullName>
    </recommendedName>
</protein>
<dbReference type="PRINTS" id="PR00420">
    <property type="entry name" value="RNGMNOXGNASE"/>
</dbReference>
<sequence>MSQSKGKAVVVGGSIAGVSAVHALLSAGWEVVVLEKTTAPPTGSPTGAGLGLDPLALNIISSWLPQQQSDDLLNIHSIPLTIDQNQATDAEKKMSKMLTRDERFNFRATYWSDLHGILYNALPPEIFLWGHVFQSFRVSDDKKSVKVRSKVVQTGDVVEIAGDLLVGADGCLSSIRKALLPDVKLRYSGYCAWRGVVDLSNDKSDIFACLRKVYQDLGKCLYFDIGLGTHIVFYELLNTKINWVWYISQPEPLLKGNSVTMKVSNDMIKKMQDEAEKTWVPELVTVIKETKEPFLNVIYDCDPLHQIVWDRVVLIGDAAHPTTPHGVRSTNMSILDASVLGECLMKSGVEKLATGLEEYQSTRVPVTSKQVLHSRKMGRIKQGLAFVDGKVFDPRTATPEECKDLQQNCMPGFSDMLQG</sequence>
<evidence type="ECO:0000313" key="2">
    <source>
        <dbReference type="EMBL" id="KAK1420432.1"/>
    </source>
</evidence>
<dbReference type="PANTHER" id="PTHR47469:SF2">
    <property type="entry name" value="OS06G0597600 PROTEIN"/>
    <property type="match status" value="1"/>
</dbReference>
<dbReference type="SUPFAM" id="SSF54373">
    <property type="entry name" value="FAD-linked reductases, C-terminal domain"/>
    <property type="match status" value="1"/>
</dbReference>
<dbReference type="PANTHER" id="PTHR47469">
    <property type="entry name" value="MONOOXYGENASE-LIKE"/>
    <property type="match status" value="1"/>
</dbReference>
<dbReference type="InterPro" id="IPR002938">
    <property type="entry name" value="FAD-bd"/>
</dbReference>
<dbReference type="AlphaFoldDB" id="A0AAD8KHF5"/>
<feature type="domain" description="FAD-binding" evidence="1">
    <location>
        <begin position="310"/>
        <end position="370"/>
    </location>
</feature>
<dbReference type="Proteomes" id="UP001229421">
    <property type="component" value="Unassembled WGS sequence"/>
</dbReference>